<comment type="caution">
    <text evidence="1">The sequence shown here is derived from an EMBL/GenBank/DDBJ whole genome shotgun (WGS) entry which is preliminary data.</text>
</comment>
<protein>
    <recommendedName>
        <fullName evidence="3">TonB-dependent receptor plug domain-containing protein</fullName>
    </recommendedName>
</protein>
<accession>A0ABU1TSN7</accession>
<dbReference type="Proteomes" id="UP001255185">
    <property type="component" value="Unassembled WGS sequence"/>
</dbReference>
<dbReference type="EMBL" id="JAVDVI010000013">
    <property type="protein sequence ID" value="MDR6968847.1"/>
    <property type="molecule type" value="Genomic_DNA"/>
</dbReference>
<gene>
    <name evidence="1" type="ORF">J2X31_002873</name>
</gene>
<reference evidence="1 2" key="1">
    <citation type="submission" date="2023-07" db="EMBL/GenBank/DDBJ databases">
        <title>Sorghum-associated microbial communities from plants grown in Nebraska, USA.</title>
        <authorList>
            <person name="Schachtman D."/>
        </authorList>
    </citation>
    <scope>NUCLEOTIDE SEQUENCE [LARGE SCALE GENOMIC DNA]</scope>
    <source>
        <strain evidence="1 2">3773</strain>
    </source>
</reference>
<proteinExistence type="predicted"/>
<dbReference type="RefSeq" id="WP_310027476.1">
    <property type="nucleotide sequence ID" value="NZ_JAVDVI010000013.1"/>
</dbReference>
<evidence type="ECO:0000313" key="1">
    <source>
        <dbReference type="EMBL" id="MDR6968847.1"/>
    </source>
</evidence>
<keyword evidence="2" id="KW-1185">Reference proteome</keyword>
<organism evidence="1 2">
    <name type="scientific">Flavobacterium arsenatis</name>
    <dbReference type="NCBI Taxonomy" id="1484332"/>
    <lineage>
        <taxon>Bacteria</taxon>
        <taxon>Pseudomonadati</taxon>
        <taxon>Bacteroidota</taxon>
        <taxon>Flavobacteriia</taxon>
        <taxon>Flavobacteriales</taxon>
        <taxon>Flavobacteriaceae</taxon>
        <taxon>Flavobacterium</taxon>
    </lineage>
</organism>
<name>A0ABU1TSN7_9FLAO</name>
<evidence type="ECO:0008006" key="3">
    <source>
        <dbReference type="Google" id="ProtNLM"/>
    </source>
</evidence>
<sequence>MLGNPLYIINGVEYTEQELFGPKPTSPYYPLIEQEITSINIIQAKNAIKLYGQMKGQSGVVVIETKDGKPVKK</sequence>
<evidence type="ECO:0000313" key="2">
    <source>
        <dbReference type="Proteomes" id="UP001255185"/>
    </source>
</evidence>